<protein>
    <recommendedName>
        <fullName evidence="6">Protein kinase domain-containing protein</fullName>
    </recommendedName>
</protein>
<evidence type="ECO:0000256" key="1">
    <source>
        <dbReference type="ARBA" id="ARBA00022527"/>
    </source>
</evidence>
<dbReference type="GO" id="GO:0004674">
    <property type="term" value="F:protein serine/threonine kinase activity"/>
    <property type="evidence" value="ECO:0007669"/>
    <property type="project" value="UniProtKB-KW"/>
</dbReference>
<proteinExistence type="predicted"/>
<dbReference type="SMART" id="SM00220">
    <property type="entry name" value="S_TKc"/>
    <property type="match status" value="1"/>
</dbReference>
<keyword evidence="2" id="KW-0808">Transferase</keyword>
<dbReference type="GO" id="GO:0005524">
    <property type="term" value="F:ATP binding"/>
    <property type="evidence" value="ECO:0007669"/>
    <property type="project" value="UniProtKB-KW"/>
</dbReference>
<dbReference type="InterPro" id="IPR050117">
    <property type="entry name" value="MAPK"/>
</dbReference>
<gene>
    <name evidence="7" type="ORF">CBOVIS_LOCUS11420</name>
</gene>
<dbReference type="PROSITE" id="PS50011">
    <property type="entry name" value="PROTEIN_KINASE_DOM"/>
    <property type="match status" value="1"/>
</dbReference>
<dbReference type="Gene3D" id="1.10.510.10">
    <property type="entry name" value="Transferase(Phosphotransferase) domain 1"/>
    <property type="match status" value="1"/>
</dbReference>
<evidence type="ECO:0000313" key="7">
    <source>
        <dbReference type="EMBL" id="CAB3409814.1"/>
    </source>
</evidence>
<dbReference type="Gene3D" id="3.30.200.20">
    <property type="entry name" value="Phosphorylase Kinase, domain 1"/>
    <property type="match status" value="1"/>
</dbReference>
<sequence>MQQDYLPPPPPLGYVHIQVHPNIAIFTVPQRYRYVEYLGRGSQGHVIQAFDTVLRRYVTIKKLDLPLETNDRNLHKRAHRELHCMLNLRHEAIVQFYSVFTPYQNRDSMENFYIVREFMDGTMEILRREHYSALDHDYVQKILFDICKGVRYLHSCEIIHRDLKPENILIDESVNVKLCDFGISNETNPLVFTPYLVNRCYRAPEVLCQIYHQDQQYGPKVDVWSIGCILGEMLTGRVLFQARDHVQQFRKMLEMLGTPDEDFFEKLDEPVKLFLRQFPEYPRRNAIEIFPDESFLPQYRTSKERCESARDLLSLMLHIDPAYRISIEEVFNHVYLIEHIENDVQPEVRAEDRRARDGYVMQEYLDPESFRSLIFQLVKNFEAKNDIFRS</sequence>
<dbReference type="InterPro" id="IPR000719">
    <property type="entry name" value="Prot_kinase_dom"/>
</dbReference>
<evidence type="ECO:0000256" key="3">
    <source>
        <dbReference type="ARBA" id="ARBA00022741"/>
    </source>
</evidence>
<accession>A0A8S1FBN1</accession>
<dbReference type="PROSITE" id="PS00108">
    <property type="entry name" value="PROTEIN_KINASE_ST"/>
    <property type="match status" value="1"/>
</dbReference>
<dbReference type="InterPro" id="IPR011009">
    <property type="entry name" value="Kinase-like_dom_sf"/>
</dbReference>
<evidence type="ECO:0000256" key="5">
    <source>
        <dbReference type="ARBA" id="ARBA00022840"/>
    </source>
</evidence>
<dbReference type="EMBL" id="CADEPM010000009">
    <property type="protein sequence ID" value="CAB3409814.1"/>
    <property type="molecule type" value="Genomic_DNA"/>
</dbReference>
<dbReference type="InterPro" id="IPR008271">
    <property type="entry name" value="Ser/Thr_kinase_AS"/>
</dbReference>
<dbReference type="SUPFAM" id="SSF56112">
    <property type="entry name" value="Protein kinase-like (PK-like)"/>
    <property type="match status" value="1"/>
</dbReference>
<keyword evidence="8" id="KW-1185">Reference proteome</keyword>
<evidence type="ECO:0000256" key="4">
    <source>
        <dbReference type="ARBA" id="ARBA00022777"/>
    </source>
</evidence>
<feature type="domain" description="Protein kinase" evidence="6">
    <location>
        <begin position="32"/>
        <end position="336"/>
    </location>
</feature>
<dbReference type="FunFam" id="1.10.510.10:FF:000624">
    <property type="entry name" value="Mitogen-activated protein kinase"/>
    <property type="match status" value="1"/>
</dbReference>
<name>A0A8S1FBN1_9PELO</name>
<keyword evidence="3" id="KW-0547">Nucleotide-binding</keyword>
<evidence type="ECO:0000256" key="2">
    <source>
        <dbReference type="ARBA" id="ARBA00022679"/>
    </source>
</evidence>
<evidence type="ECO:0000259" key="6">
    <source>
        <dbReference type="PROSITE" id="PS50011"/>
    </source>
</evidence>
<dbReference type="Pfam" id="PF00069">
    <property type="entry name" value="Pkinase"/>
    <property type="match status" value="1"/>
</dbReference>
<dbReference type="Proteomes" id="UP000494206">
    <property type="component" value="Unassembled WGS sequence"/>
</dbReference>
<keyword evidence="4" id="KW-0418">Kinase</keyword>
<evidence type="ECO:0000313" key="8">
    <source>
        <dbReference type="Proteomes" id="UP000494206"/>
    </source>
</evidence>
<organism evidence="7 8">
    <name type="scientific">Caenorhabditis bovis</name>
    <dbReference type="NCBI Taxonomy" id="2654633"/>
    <lineage>
        <taxon>Eukaryota</taxon>
        <taxon>Metazoa</taxon>
        <taxon>Ecdysozoa</taxon>
        <taxon>Nematoda</taxon>
        <taxon>Chromadorea</taxon>
        <taxon>Rhabditida</taxon>
        <taxon>Rhabditina</taxon>
        <taxon>Rhabditomorpha</taxon>
        <taxon>Rhabditoidea</taxon>
        <taxon>Rhabditidae</taxon>
        <taxon>Peloderinae</taxon>
        <taxon>Caenorhabditis</taxon>
    </lineage>
</organism>
<comment type="caution">
    <text evidence="7">The sequence shown here is derived from an EMBL/GenBank/DDBJ whole genome shotgun (WGS) entry which is preliminary data.</text>
</comment>
<dbReference type="PANTHER" id="PTHR24055">
    <property type="entry name" value="MITOGEN-ACTIVATED PROTEIN KINASE"/>
    <property type="match status" value="1"/>
</dbReference>
<dbReference type="AlphaFoldDB" id="A0A8S1FBN1"/>
<dbReference type="OrthoDB" id="5771499at2759"/>
<reference evidence="7 8" key="1">
    <citation type="submission" date="2020-04" db="EMBL/GenBank/DDBJ databases">
        <authorList>
            <person name="Laetsch R D."/>
            <person name="Stevens L."/>
            <person name="Kumar S."/>
            <person name="Blaxter L. M."/>
        </authorList>
    </citation>
    <scope>NUCLEOTIDE SEQUENCE [LARGE SCALE GENOMIC DNA]</scope>
</reference>
<keyword evidence="5" id="KW-0067">ATP-binding</keyword>
<keyword evidence="1" id="KW-0723">Serine/threonine-protein kinase</keyword>